<dbReference type="RefSeq" id="WP_047857528.1">
    <property type="nucleotide sequence ID" value="NZ_CP011509.1"/>
</dbReference>
<evidence type="ECO:0000313" key="2">
    <source>
        <dbReference type="EMBL" id="AKJ03471.1"/>
    </source>
</evidence>
<reference evidence="3 5" key="2">
    <citation type="submission" date="2018-08" db="EMBL/GenBank/DDBJ databases">
        <title>Genomic Encyclopedia of Archaeal and Bacterial Type Strains, Phase II (KMG-II): from individual species to whole genera.</title>
        <authorList>
            <person name="Goeker M."/>
        </authorList>
    </citation>
    <scope>NUCLEOTIDE SEQUENCE [LARGE SCALE GENOMIC DNA]</scope>
    <source>
        <strain evidence="3 5">DSM 2261</strain>
    </source>
</reference>
<evidence type="ECO:0000256" key="1">
    <source>
        <dbReference type="SAM" id="MobiDB-lite"/>
    </source>
</evidence>
<keyword evidence="5" id="KW-1185">Reference proteome</keyword>
<dbReference type="KEGG" id="age:AA314_05097"/>
<dbReference type="Proteomes" id="UP000035579">
    <property type="component" value="Chromosome"/>
</dbReference>
<feature type="region of interest" description="Disordered" evidence="1">
    <location>
        <begin position="291"/>
        <end position="311"/>
    </location>
</feature>
<dbReference type="AlphaFoldDB" id="A0AAC8QAE9"/>
<evidence type="ECO:0000313" key="4">
    <source>
        <dbReference type="Proteomes" id="UP000035579"/>
    </source>
</evidence>
<accession>A0AAC8QAE9</accession>
<reference evidence="2 4" key="1">
    <citation type="submission" date="2015-05" db="EMBL/GenBank/DDBJ databases">
        <title>Genome assembly of Archangium gephyra DSM 2261.</title>
        <authorList>
            <person name="Sharma G."/>
            <person name="Subramanian S."/>
        </authorList>
    </citation>
    <scope>NUCLEOTIDE SEQUENCE [LARGE SCALE GENOMIC DNA]</scope>
    <source>
        <strain evidence="2 4">DSM 2261</strain>
    </source>
</reference>
<organism evidence="2 4">
    <name type="scientific">Archangium gephyra</name>
    <dbReference type="NCBI Taxonomy" id="48"/>
    <lineage>
        <taxon>Bacteria</taxon>
        <taxon>Pseudomonadati</taxon>
        <taxon>Myxococcota</taxon>
        <taxon>Myxococcia</taxon>
        <taxon>Myxococcales</taxon>
        <taxon>Cystobacterineae</taxon>
        <taxon>Archangiaceae</taxon>
        <taxon>Archangium</taxon>
    </lineage>
</organism>
<sequence>MTELQWPPRGNFGYKALVGPHQYEPARLIETDRGYFGLTWEGALHYGSLRDEEGHLYSLTRRFCDPSKGGHNNFIVQSTRNDDGCLHFDPSLFKGAASGTGVVTGVENGSAFRRSPVGVEGRAYEIVYAPNSLSWREQDVMQLTGRLCGPGLHWYLPQTDVGTYYASAMFQVEGTLGGRRVRGFICADTVFMREGSMLYGADDPLAGHHTHVTWYTWGTRYKDGSFEGGHFSSGHDRFGFALYTNDREQVVATTNVEALVKPGEDNNFPKAVYLRADDALWEFIPDPKGRMPDFLGKSQPSTPQNEGRWRRVGDTREPDVWFAWGETSPATGVERKLRYRF</sequence>
<dbReference type="EMBL" id="CP011509">
    <property type="protein sequence ID" value="AKJ03471.1"/>
    <property type="molecule type" value="Genomic_DNA"/>
</dbReference>
<proteinExistence type="predicted"/>
<gene>
    <name evidence="2" type="ORF">AA314_05097</name>
    <name evidence="3" type="ORF">ATI61_11560</name>
</gene>
<evidence type="ECO:0000313" key="3">
    <source>
        <dbReference type="EMBL" id="REG24021.1"/>
    </source>
</evidence>
<protein>
    <submittedName>
        <fullName evidence="2">Uncharacterized protein</fullName>
    </submittedName>
</protein>
<dbReference type="Proteomes" id="UP000256345">
    <property type="component" value="Unassembled WGS sequence"/>
</dbReference>
<dbReference type="EMBL" id="QUMU01000015">
    <property type="protein sequence ID" value="REG24021.1"/>
    <property type="molecule type" value="Genomic_DNA"/>
</dbReference>
<name>A0AAC8QAE9_9BACT</name>
<evidence type="ECO:0000313" key="5">
    <source>
        <dbReference type="Proteomes" id="UP000256345"/>
    </source>
</evidence>